<organism evidence="5 6">
    <name type="scientific">Microbacterium suwonense</name>
    <dbReference type="NCBI Taxonomy" id="683047"/>
    <lineage>
        <taxon>Bacteria</taxon>
        <taxon>Bacillati</taxon>
        <taxon>Actinomycetota</taxon>
        <taxon>Actinomycetes</taxon>
        <taxon>Micrococcales</taxon>
        <taxon>Microbacteriaceae</taxon>
        <taxon>Microbacterium</taxon>
    </lineage>
</organism>
<dbReference type="PRINTS" id="PR00455">
    <property type="entry name" value="HTHTETR"/>
</dbReference>
<accession>A0ABN6X4W3</accession>
<evidence type="ECO:0000256" key="2">
    <source>
        <dbReference type="PROSITE-ProRule" id="PRU00335"/>
    </source>
</evidence>
<dbReference type="RefSeq" id="WP_286300229.1">
    <property type="nucleotide sequence ID" value="NZ_AP027728.1"/>
</dbReference>
<dbReference type="PROSITE" id="PS50977">
    <property type="entry name" value="HTH_TETR_2"/>
    <property type="match status" value="1"/>
</dbReference>
<dbReference type="Pfam" id="PF17933">
    <property type="entry name" value="TetR_C_25"/>
    <property type="match status" value="1"/>
</dbReference>
<dbReference type="EMBL" id="AP027728">
    <property type="protein sequence ID" value="BDZ39823.1"/>
    <property type="molecule type" value="Genomic_DNA"/>
</dbReference>
<dbReference type="InterPro" id="IPR009057">
    <property type="entry name" value="Homeodomain-like_sf"/>
</dbReference>
<evidence type="ECO:0000256" key="1">
    <source>
        <dbReference type="ARBA" id="ARBA00023125"/>
    </source>
</evidence>
<proteinExistence type="predicted"/>
<dbReference type="InterPro" id="IPR050109">
    <property type="entry name" value="HTH-type_TetR-like_transc_reg"/>
</dbReference>
<dbReference type="Proteomes" id="UP001321543">
    <property type="component" value="Chromosome"/>
</dbReference>
<dbReference type="Gene3D" id="1.10.357.10">
    <property type="entry name" value="Tetracycline Repressor, domain 2"/>
    <property type="match status" value="1"/>
</dbReference>
<evidence type="ECO:0000256" key="3">
    <source>
        <dbReference type="SAM" id="MobiDB-lite"/>
    </source>
</evidence>
<dbReference type="SUPFAM" id="SSF46689">
    <property type="entry name" value="Homeodomain-like"/>
    <property type="match status" value="1"/>
</dbReference>
<gene>
    <name evidence="5" type="ORF">GCM10025863_24370</name>
</gene>
<keyword evidence="1 2" id="KW-0238">DNA-binding</keyword>
<feature type="domain" description="HTH tetR-type" evidence="4">
    <location>
        <begin position="8"/>
        <end position="68"/>
    </location>
</feature>
<evidence type="ECO:0000259" key="4">
    <source>
        <dbReference type="PROSITE" id="PS50977"/>
    </source>
</evidence>
<evidence type="ECO:0000313" key="5">
    <source>
        <dbReference type="EMBL" id="BDZ39823.1"/>
    </source>
</evidence>
<keyword evidence="6" id="KW-1185">Reference proteome</keyword>
<feature type="region of interest" description="Disordered" evidence="3">
    <location>
        <begin position="211"/>
        <end position="237"/>
    </location>
</feature>
<feature type="compositionally biased region" description="Low complexity" evidence="3">
    <location>
        <begin position="211"/>
        <end position="228"/>
    </location>
</feature>
<dbReference type="InterPro" id="IPR001647">
    <property type="entry name" value="HTH_TetR"/>
</dbReference>
<dbReference type="PANTHER" id="PTHR30055">
    <property type="entry name" value="HTH-TYPE TRANSCRIPTIONAL REGULATOR RUTR"/>
    <property type="match status" value="1"/>
</dbReference>
<dbReference type="Pfam" id="PF00440">
    <property type="entry name" value="TetR_N"/>
    <property type="match status" value="1"/>
</dbReference>
<evidence type="ECO:0000313" key="6">
    <source>
        <dbReference type="Proteomes" id="UP001321543"/>
    </source>
</evidence>
<sequence>MRSASEDLTGRARIRDAAIRAFARDGFDAVSMRTIAQEAGVSAALIVHHFGDKHALRTACDDYVVAVFVDDEHELIQAPTASRIQAALQDLDRYGPYIDYLARMLGDRSPAADRLFDEIIARTRQMLDQQREAGLLVEMSDPEMTTLLIALMGLGPVLMRGQISRVLGQDQLSSAGLLRSTLPTMELLTHGIYATDAFLTGTRAAMGADAGATAGAEAAAGAETTAGAETDESEEER</sequence>
<feature type="DNA-binding region" description="H-T-H motif" evidence="2">
    <location>
        <begin position="31"/>
        <end position="50"/>
    </location>
</feature>
<dbReference type="InterPro" id="IPR041484">
    <property type="entry name" value="TetR_C_25"/>
</dbReference>
<reference evidence="6" key="1">
    <citation type="journal article" date="2019" name="Int. J. Syst. Evol. Microbiol.">
        <title>The Global Catalogue of Microorganisms (GCM) 10K type strain sequencing project: providing services to taxonomists for standard genome sequencing and annotation.</title>
        <authorList>
            <consortium name="The Broad Institute Genomics Platform"/>
            <consortium name="The Broad Institute Genome Sequencing Center for Infectious Disease"/>
            <person name="Wu L."/>
            <person name="Ma J."/>
        </authorList>
    </citation>
    <scope>NUCLEOTIDE SEQUENCE [LARGE SCALE GENOMIC DNA]</scope>
    <source>
        <strain evidence="6">NBRC 106310</strain>
    </source>
</reference>
<dbReference type="PANTHER" id="PTHR30055:SF226">
    <property type="entry name" value="HTH-TYPE TRANSCRIPTIONAL REGULATOR PKSA"/>
    <property type="match status" value="1"/>
</dbReference>
<protein>
    <submittedName>
        <fullName evidence="5">TetR family transcriptional regulator</fullName>
    </submittedName>
</protein>
<name>A0ABN6X4W3_9MICO</name>